<organism evidence="2 3">
    <name type="scientific">Cuscuta epithymum</name>
    <dbReference type="NCBI Taxonomy" id="186058"/>
    <lineage>
        <taxon>Eukaryota</taxon>
        <taxon>Viridiplantae</taxon>
        <taxon>Streptophyta</taxon>
        <taxon>Embryophyta</taxon>
        <taxon>Tracheophyta</taxon>
        <taxon>Spermatophyta</taxon>
        <taxon>Magnoliopsida</taxon>
        <taxon>eudicotyledons</taxon>
        <taxon>Gunneridae</taxon>
        <taxon>Pentapetalae</taxon>
        <taxon>asterids</taxon>
        <taxon>lamiids</taxon>
        <taxon>Solanales</taxon>
        <taxon>Convolvulaceae</taxon>
        <taxon>Cuscuteae</taxon>
        <taxon>Cuscuta</taxon>
        <taxon>Cuscuta subgen. Cuscuta</taxon>
    </lineage>
</organism>
<protein>
    <recommendedName>
        <fullName evidence="1">Reverse transcriptase zinc-binding domain-containing protein</fullName>
    </recommendedName>
</protein>
<proteinExistence type="predicted"/>
<dbReference type="AlphaFoldDB" id="A0AAV0EI68"/>
<keyword evidence="3" id="KW-1185">Reference proteome</keyword>
<dbReference type="EMBL" id="CAMAPF010000921">
    <property type="protein sequence ID" value="CAH9121753.1"/>
    <property type="molecule type" value="Genomic_DNA"/>
</dbReference>
<evidence type="ECO:0000313" key="3">
    <source>
        <dbReference type="Proteomes" id="UP001152523"/>
    </source>
</evidence>
<dbReference type="Pfam" id="PF13966">
    <property type="entry name" value="zf-RVT"/>
    <property type="match status" value="1"/>
</dbReference>
<name>A0AAV0EI68_9ASTE</name>
<comment type="caution">
    <text evidence="2">The sequence shown here is derived from an EMBL/GenBank/DDBJ whole genome shotgun (WGS) entry which is preliminary data.</text>
</comment>
<accession>A0AAV0EI68</accession>
<evidence type="ECO:0000259" key="1">
    <source>
        <dbReference type="Pfam" id="PF13966"/>
    </source>
</evidence>
<gene>
    <name evidence="2" type="ORF">CEPIT_LOCUS23941</name>
</gene>
<dbReference type="InterPro" id="IPR026960">
    <property type="entry name" value="RVT-Znf"/>
</dbReference>
<reference evidence="2" key="1">
    <citation type="submission" date="2022-07" db="EMBL/GenBank/DDBJ databases">
        <authorList>
            <person name="Macas J."/>
            <person name="Novak P."/>
            <person name="Neumann P."/>
        </authorList>
    </citation>
    <scope>NUCLEOTIDE SEQUENCE</scope>
</reference>
<feature type="domain" description="Reverse transcriptase zinc-binding" evidence="1">
    <location>
        <begin position="56"/>
        <end position="139"/>
    </location>
</feature>
<evidence type="ECO:0000313" key="2">
    <source>
        <dbReference type="EMBL" id="CAH9121753.1"/>
    </source>
</evidence>
<sequence>MNVAALLGETGKSWNESRVQDLFSEEEAATILSIPLPINATSDVFWWADDARGRHTVRSCYRRLVGEENPDGWWGWTRLWRMHVPPKVKLFFWQLMMGVLPTLVNLAGRKVNVKTTCLICKDGEESADHLFLTCRGANEVCDMLGDIFHSRGFSPAGWLQIMFEQQDDNIIVKAIMAMWSI</sequence>
<dbReference type="Proteomes" id="UP001152523">
    <property type="component" value="Unassembled WGS sequence"/>
</dbReference>